<evidence type="ECO:0000259" key="1">
    <source>
        <dbReference type="PROSITE" id="PS50093"/>
    </source>
</evidence>
<feature type="domain" description="PKD" evidence="1">
    <location>
        <begin position="35"/>
        <end position="102"/>
    </location>
</feature>
<dbReference type="EMBL" id="KP211923">
    <property type="protein sequence ID" value="ANV81106.1"/>
    <property type="molecule type" value="Genomic_DNA"/>
</dbReference>
<accession>A0A1B1TFR2</accession>
<proteinExistence type="predicted"/>
<dbReference type="GO" id="GO:0016787">
    <property type="term" value="F:hydrolase activity"/>
    <property type="evidence" value="ECO:0007669"/>
    <property type="project" value="UniProtKB-KW"/>
</dbReference>
<dbReference type="AlphaFoldDB" id="A0A1B1TFR2"/>
<sequence>MMARLRGLAFLLVLLMISTPLAGCLDSFSGNNAPTSTFSMTPDSNVRSGDEITFNAAGSSDPDGDSLTFTWNFGDGNTGSGLTTTHSYVQDGEYTVRLTVSDGSLETTTKKTLNIIDPSAREPQAKITDDKDDDCEGESAPAGSFVLVWVCEEDKEISDREVEFTTKINLDATDSWAGCDPDDSDCYAEEYIVEWNWDLDTSYDSDNDGNSENDIDATGESIEWEALPSTGDAITAGAWEIRLTVIDNNGLTSSDETKVYVSYRGVWSDFEIDRRLGNDPIIMSWEYPLTYDSETTDKIRYLRVKLIYPKEDDGAGGITVDSENILDIYVYNSTDDEVANTTAIGPDNRDAGDCDSDDHCVWMVISGSTVRGKLPGQWTADIQNEKTHNTEIKHFIIELEYR</sequence>
<protein>
    <submittedName>
        <fullName evidence="2">Glycoside hydrolase, family 20, catalytic core</fullName>
    </submittedName>
</protein>
<organism evidence="2">
    <name type="scientific">uncultured Poseidoniia archaeon</name>
    <dbReference type="NCBI Taxonomy" id="1697135"/>
    <lineage>
        <taxon>Archaea</taxon>
        <taxon>Methanobacteriati</taxon>
        <taxon>Thermoplasmatota</taxon>
        <taxon>Candidatus Poseidoniia</taxon>
        <taxon>environmental samples</taxon>
    </lineage>
</organism>
<reference evidence="2" key="1">
    <citation type="submission" date="2014-11" db="EMBL/GenBank/DDBJ databases">
        <authorList>
            <person name="Zhu J."/>
            <person name="Qi W."/>
            <person name="Song R."/>
        </authorList>
    </citation>
    <scope>NUCLEOTIDE SEQUENCE</scope>
</reference>
<dbReference type="InterPro" id="IPR013783">
    <property type="entry name" value="Ig-like_fold"/>
</dbReference>
<evidence type="ECO:0000313" key="2">
    <source>
        <dbReference type="EMBL" id="ANV81106.1"/>
    </source>
</evidence>
<dbReference type="InterPro" id="IPR022409">
    <property type="entry name" value="PKD/Chitinase_dom"/>
</dbReference>
<dbReference type="CDD" id="cd00146">
    <property type="entry name" value="PKD"/>
    <property type="match status" value="1"/>
</dbReference>
<dbReference type="Gene3D" id="2.60.40.10">
    <property type="entry name" value="Immunoglobulins"/>
    <property type="match status" value="2"/>
</dbReference>
<dbReference type="InterPro" id="IPR035986">
    <property type="entry name" value="PKD_dom_sf"/>
</dbReference>
<dbReference type="PROSITE" id="PS50093">
    <property type="entry name" value="PKD"/>
    <property type="match status" value="1"/>
</dbReference>
<dbReference type="InterPro" id="IPR000601">
    <property type="entry name" value="PKD_dom"/>
</dbReference>
<dbReference type="Pfam" id="PF18911">
    <property type="entry name" value="PKD_4"/>
    <property type="match status" value="1"/>
</dbReference>
<dbReference type="SUPFAM" id="SSF49299">
    <property type="entry name" value="PKD domain"/>
    <property type="match status" value="1"/>
</dbReference>
<dbReference type="SMART" id="SM00089">
    <property type="entry name" value="PKD"/>
    <property type="match status" value="1"/>
</dbReference>
<reference evidence="2" key="2">
    <citation type="journal article" date="2015" name="ISME J.">
        <title>A new class of marine Euryarchaeota group II from the Mediterranean deep chlorophyll maximum.</title>
        <authorList>
            <person name="Martin-Cuadrado A.B."/>
            <person name="Garcia-Heredia I."/>
            <person name="Molto A.G."/>
            <person name="Lopez-Ubeda R."/>
            <person name="Kimes N."/>
            <person name="Lopez-Garcia P."/>
            <person name="Moreira D."/>
            <person name="Rodriguez-Valera F."/>
        </authorList>
    </citation>
    <scope>NUCLEOTIDE SEQUENCE</scope>
</reference>
<keyword evidence="2" id="KW-0378">Hydrolase</keyword>
<name>A0A1B1TFR2_9ARCH</name>